<feature type="compositionally biased region" description="Low complexity" evidence="1">
    <location>
        <begin position="33"/>
        <end position="49"/>
    </location>
</feature>
<feature type="chain" id="PRO_5012514839" evidence="2">
    <location>
        <begin position="35"/>
        <end position="241"/>
    </location>
</feature>
<evidence type="ECO:0000256" key="1">
    <source>
        <dbReference type="SAM" id="MobiDB-lite"/>
    </source>
</evidence>
<gene>
    <name evidence="3" type="ORF">CEG14_17365</name>
</gene>
<sequence length="241" mass="25482">MTCNPSPRKTATATLAAALTLLLTVPPGARPALAQAAPAAAGAPGQPGAERPHRPEPHMAPFNAVNASADVLVNARDAAAFLHADAKDALPALEQGKVEVNDVRENWPPDGGPYTLNYAYQNTGGLILVSGVIVNRDATQARARFRQTGTELRDDSLKQALQLKPLDGLKGWQEEVQAWSAAEGERETHPAGIVAVMRRGPNVAYVIVLGKAAPKTAAAFKSFMGQKADRMLTFTPDLPAR</sequence>
<dbReference type="Proteomes" id="UP000217005">
    <property type="component" value="Unassembled WGS sequence"/>
</dbReference>
<evidence type="ECO:0000313" key="3">
    <source>
        <dbReference type="EMBL" id="OZI32677.1"/>
    </source>
</evidence>
<accession>A0A261S6R0</accession>
<dbReference type="OrthoDB" id="9943693at2"/>
<organism evidence="3 4">
    <name type="scientific">Bordetella genomosp. 1</name>
    <dbReference type="NCBI Taxonomy" id="1395607"/>
    <lineage>
        <taxon>Bacteria</taxon>
        <taxon>Pseudomonadati</taxon>
        <taxon>Pseudomonadota</taxon>
        <taxon>Betaproteobacteria</taxon>
        <taxon>Burkholderiales</taxon>
        <taxon>Alcaligenaceae</taxon>
        <taxon>Bordetella</taxon>
    </lineage>
</organism>
<protein>
    <submittedName>
        <fullName evidence="3">Uncharacterized protein</fullName>
    </submittedName>
</protein>
<dbReference type="RefSeq" id="WP_094827676.1">
    <property type="nucleotide sequence ID" value="NZ_NEVL01000004.1"/>
</dbReference>
<feature type="signal peptide" evidence="2">
    <location>
        <begin position="1"/>
        <end position="34"/>
    </location>
</feature>
<evidence type="ECO:0000256" key="2">
    <source>
        <dbReference type="SAM" id="SignalP"/>
    </source>
</evidence>
<evidence type="ECO:0000313" key="4">
    <source>
        <dbReference type="Proteomes" id="UP000217005"/>
    </source>
</evidence>
<comment type="caution">
    <text evidence="3">The sequence shown here is derived from an EMBL/GenBank/DDBJ whole genome shotgun (WGS) entry which is preliminary data.</text>
</comment>
<feature type="region of interest" description="Disordered" evidence="1">
    <location>
        <begin position="33"/>
        <end position="61"/>
    </location>
</feature>
<reference evidence="3 4" key="1">
    <citation type="submission" date="2017-05" db="EMBL/GenBank/DDBJ databases">
        <title>Complete and WGS of Bordetella genogroups.</title>
        <authorList>
            <person name="Spilker T."/>
            <person name="LiPuma J."/>
        </authorList>
    </citation>
    <scope>NUCLEOTIDE SEQUENCE [LARGE SCALE GENOMIC DNA]</scope>
    <source>
        <strain evidence="3 4">AU17610</strain>
    </source>
</reference>
<name>A0A261S6R0_9BORD</name>
<proteinExistence type="predicted"/>
<dbReference type="AlphaFoldDB" id="A0A261S6R0"/>
<keyword evidence="2" id="KW-0732">Signal</keyword>
<dbReference type="EMBL" id="NEVL01000004">
    <property type="protein sequence ID" value="OZI32677.1"/>
    <property type="molecule type" value="Genomic_DNA"/>
</dbReference>